<evidence type="ECO:0000313" key="6">
    <source>
        <dbReference type="EMBL" id="AMQ94716.1"/>
    </source>
</evidence>
<dbReference type="RefSeq" id="WP_005539902.1">
    <property type="nucleotide sequence ID" value="NZ_CP012958.1"/>
</dbReference>
<keyword evidence="3 5" id="KW-1133">Transmembrane helix</keyword>
<evidence type="ECO:0000256" key="2">
    <source>
        <dbReference type="ARBA" id="ARBA00022692"/>
    </source>
</evidence>
<protein>
    <submittedName>
        <fullName evidence="8">DUF1295 domain-containing protein</fullName>
    </submittedName>
</protein>
<keyword evidence="2 5" id="KW-0812">Transmembrane</keyword>
<feature type="transmembrane region" description="Helical" evidence="5">
    <location>
        <begin position="130"/>
        <end position="156"/>
    </location>
</feature>
<accession>A0A142G236</accession>
<dbReference type="OrthoDB" id="5363370at2"/>
<dbReference type="Pfam" id="PF04140">
    <property type="entry name" value="ICMT"/>
    <property type="match status" value="1"/>
</dbReference>
<evidence type="ECO:0000313" key="9">
    <source>
        <dbReference type="Proteomes" id="UP000072236"/>
    </source>
</evidence>
<sequence length="175" mass="20576">MLLINIFFALALLLRFYTLSISIRNEKNLLKKGAIQYGKKNSIALSVVHILFYLSCITEANYNQVIFNKESQIGLIILIFSLIMLFYVIYQLKEIWTVKVYILPNHKINTSFIFKYFRHPNYFLNIIPELIGLSLLCQAKLTAMFILPLYMIILAIRIMQEEKAMKCLFKENHNI</sequence>
<organism evidence="8 11">
    <name type="scientific">Aggregatibacter actinomycetemcomitans</name>
    <name type="common">Actinobacillus actinomycetemcomitans</name>
    <name type="synonym">Haemophilus actinomycetemcomitans</name>
    <dbReference type="NCBI Taxonomy" id="714"/>
    <lineage>
        <taxon>Bacteria</taxon>
        <taxon>Pseudomonadati</taxon>
        <taxon>Pseudomonadota</taxon>
        <taxon>Gammaproteobacteria</taxon>
        <taxon>Pasteurellales</taxon>
        <taxon>Pasteurellaceae</taxon>
        <taxon>Aggregatibacter</taxon>
    </lineage>
</organism>
<dbReference type="InterPro" id="IPR052527">
    <property type="entry name" value="Metal_cation-efflux_comp"/>
</dbReference>
<dbReference type="GeneID" id="49636493"/>
<dbReference type="InterPro" id="IPR007269">
    <property type="entry name" value="ICMT_MeTrfase"/>
</dbReference>
<evidence type="ECO:0000313" key="7">
    <source>
        <dbReference type="EMBL" id="PHO19982.1"/>
    </source>
</evidence>
<dbReference type="KEGG" id="aact:ACT75_09420"/>
<evidence type="ECO:0000256" key="1">
    <source>
        <dbReference type="ARBA" id="ARBA00004141"/>
    </source>
</evidence>
<evidence type="ECO:0000313" key="10">
    <source>
        <dbReference type="Proteomes" id="UP000226080"/>
    </source>
</evidence>
<feature type="transmembrane region" description="Helical" evidence="5">
    <location>
        <begin position="73"/>
        <end position="90"/>
    </location>
</feature>
<feature type="transmembrane region" description="Helical" evidence="5">
    <location>
        <begin position="42"/>
        <end position="61"/>
    </location>
</feature>
<dbReference type="EMBL" id="CP012959">
    <property type="protein sequence ID" value="AMQ94716.1"/>
    <property type="molecule type" value="Genomic_DNA"/>
</dbReference>
<dbReference type="GO" id="GO:0016020">
    <property type="term" value="C:membrane"/>
    <property type="evidence" value="ECO:0007669"/>
    <property type="project" value="UniProtKB-SubCell"/>
</dbReference>
<dbReference type="GO" id="GO:0004671">
    <property type="term" value="F:protein C-terminal S-isoprenylcysteine carboxyl O-methyltransferase activity"/>
    <property type="evidence" value="ECO:0007669"/>
    <property type="project" value="InterPro"/>
</dbReference>
<dbReference type="AlphaFoldDB" id="A0A142G236"/>
<dbReference type="EMBL" id="VSED01000022">
    <property type="protein sequence ID" value="TYA38534.1"/>
    <property type="molecule type" value="Genomic_DNA"/>
</dbReference>
<evidence type="ECO:0000313" key="8">
    <source>
        <dbReference type="EMBL" id="TYA38534.1"/>
    </source>
</evidence>
<evidence type="ECO:0000256" key="3">
    <source>
        <dbReference type="ARBA" id="ARBA00022989"/>
    </source>
</evidence>
<evidence type="ECO:0000256" key="4">
    <source>
        <dbReference type="ARBA" id="ARBA00023136"/>
    </source>
</evidence>
<evidence type="ECO:0000313" key="11">
    <source>
        <dbReference type="Proteomes" id="UP000323012"/>
    </source>
</evidence>
<keyword evidence="4 5" id="KW-0472">Membrane</keyword>
<dbReference type="eggNOG" id="COG1755">
    <property type="taxonomic scope" value="Bacteria"/>
</dbReference>
<name>A0A142G236_AGGAC</name>
<dbReference type="Proteomes" id="UP000323012">
    <property type="component" value="Unassembled WGS sequence"/>
</dbReference>
<dbReference type="Proteomes" id="UP000226080">
    <property type="component" value="Unassembled WGS sequence"/>
</dbReference>
<keyword evidence="10" id="KW-1185">Reference proteome</keyword>
<gene>
    <name evidence="6" type="ORF">ACT75_09420</name>
    <name evidence="7" type="ORF">CQR80_09525</name>
    <name evidence="8" type="ORF">FXB79_08105</name>
</gene>
<dbReference type="Gene3D" id="1.20.120.1630">
    <property type="match status" value="1"/>
</dbReference>
<dbReference type="PANTHER" id="PTHR43847:SF1">
    <property type="entry name" value="BLL3993 PROTEIN"/>
    <property type="match status" value="1"/>
</dbReference>
<dbReference type="PANTHER" id="PTHR43847">
    <property type="entry name" value="BLL3993 PROTEIN"/>
    <property type="match status" value="1"/>
</dbReference>
<proteinExistence type="predicted"/>
<reference evidence="6 9" key="1">
    <citation type="submission" date="2015-10" db="EMBL/GenBank/DDBJ databases">
        <title>Tn-seq of a polymicrobial infection.</title>
        <authorList>
            <person name="Stacy A."/>
            <person name="Rumbaugh K.P."/>
            <person name="Whiteley M."/>
        </authorList>
    </citation>
    <scope>NUCLEOTIDE SEQUENCE [LARGE SCALE GENOMIC DNA]</scope>
    <source>
        <strain evidence="6 9">624</strain>
    </source>
</reference>
<reference evidence="7 10" key="2">
    <citation type="submission" date="2017-10" db="EMBL/GenBank/DDBJ databases">
        <title>Draft genome sequences of Aggregatibacter actinomycetemcomitans strains 310a and 310b.</title>
        <authorList>
            <person name="May A.C."/>
            <person name="Ohta H."/>
            <person name="Maeda H."/>
            <person name="Kokeguchi S."/>
            <person name="Cugini C."/>
        </authorList>
    </citation>
    <scope>NUCLEOTIDE SEQUENCE [LARGE SCALE GENOMIC DNA]</scope>
    <source>
        <strain evidence="7 10">310b</strain>
    </source>
</reference>
<dbReference type="EMBL" id="PCGW01000020">
    <property type="protein sequence ID" value="PHO19982.1"/>
    <property type="molecule type" value="Genomic_DNA"/>
</dbReference>
<reference evidence="8 11" key="3">
    <citation type="submission" date="2019-08" db="EMBL/GenBank/DDBJ databases">
        <title>Whole genome sequencing of Aggregatibacter actinomycetemcomitans cultured from blood stream infections in Denmark reveals a novel phylogenetic lineage expressing serotype a membrane O polysaccharide.</title>
        <authorList>
            <person name="Nedergaard S."/>
            <person name="Kobel C.M."/>
            <person name="Nielsen M.B."/>
            <person name="Moeller R.T."/>
            <person name="Jensen A.B."/>
            <person name="Noerskov-Lauritsen N."/>
        </authorList>
    </citation>
    <scope>NUCLEOTIDE SEQUENCE [LARGE SCALE GENOMIC DNA]</scope>
    <source>
        <strain evidence="8 11">PN_563</strain>
    </source>
</reference>
<dbReference type="Proteomes" id="UP000072236">
    <property type="component" value="Chromosome"/>
</dbReference>
<comment type="subcellular location">
    <subcellularLocation>
        <location evidence="1">Membrane</location>
        <topology evidence="1">Multi-pass membrane protein</topology>
    </subcellularLocation>
</comment>
<dbReference type="OMA" id="LHHPNYV"/>
<evidence type="ECO:0000256" key="5">
    <source>
        <dbReference type="SAM" id="Phobius"/>
    </source>
</evidence>